<reference evidence="1 2" key="1">
    <citation type="submission" date="2020-04" db="EMBL/GenBank/DDBJ databases">
        <authorList>
            <person name="Wallbank WR R."/>
            <person name="Pardo Diaz C."/>
            <person name="Kozak K."/>
            <person name="Martin S."/>
            <person name="Jiggins C."/>
            <person name="Moest M."/>
            <person name="Warren A I."/>
            <person name="Byers J.R.P. K."/>
            <person name="Montejo-Kovacevich G."/>
            <person name="Yen C E."/>
        </authorList>
    </citation>
    <scope>NUCLEOTIDE SEQUENCE [LARGE SCALE GENOMIC DNA]</scope>
</reference>
<proteinExistence type="predicted"/>
<organism evidence="1 2">
    <name type="scientific">Arctia plantaginis</name>
    <name type="common">Wood tiger moth</name>
    <name type="synonym">Phalaena plantaginis</name>
    <dbReference type="NCBI Taxonomy" id="874455"/>
    <lineage>
        <taxon>Eukaryota</taxon>
        <taxon>Metazoa</taxon>
        <taxon>Ecdysozoa</taxon>
        <taxon>Arthropoda</taxon>
        <taxon>Hexapoda</taxon>
        <taxon>Insecta</taxon>
        <taxon>Pterygota</taxon>
        <taxon>Neoptera</taxon>
        <taxon>Endopterygota</taxon>
        <taxon>Lepidoptera</taxon>
        <taxon>Glossata</taxon>
        <taxon>Ditrysia</taxon>
        <taxon>Noctuoidea</taxon>
        <taxon>Erebidae</taxon>
        <taxon>Arctiinae</taxon>
        <taxon>Arctia</taxon>
    </lineage>
</organism>
<dbReference type="EMBL" id="CADEBC010000428">
    <property type="protein sequence ID" value="CAB3230919.1"/>
    <property type="molecule type" value="Genomic_DNA"/>
</dbReference>
<gene>
    <name evidence="1" type="ORF">APLA_LOCUS4404</name>
</gene>
<keyword evidence="2" id="KW-1185">Reference proteome</keyword>
<dbReference type="Proteomes" id="UP000494106">
    <property type="component" value="Unassembled WGS sequence"/>
</dbReference>
<sequence length="99" mass="10845">MLEVEIGAQLYNFCTEADAKRITHAEASLSDAAKSARALQKSTRKDEEDKNLAIEGQIFKSAAVVLRAAEPCKQTIPREDGCGTAILFFFAVKKLDNKV</sequence>
<evidence type="ECO:0000313" key="1">
    <source>
        <dbReference type="EMBL" id="CAB3230919.1"/>
    </source>
</evidence>
<dbReference type="OrthoDB" id="7306382at2759"/>
<dbReference type="AlphaFoldDB" id="A0A8S0ZE70"/>
<protein>
    <submittedName>
        <fullName evidence="1">Uncharacterized protein</fullName>
    </submittedName>
</protein>
<evidence type="ECO:0000313" key="2">
    <source>
        <dbReference type="Proteomes" id="UP000494106"/>
    </source>
</evidence>
<accession>A0A8S0ZE70</accession>
<comment type="caution">
    <text evidence="1">The sequence shown here is derived from an EMBL/GenBank/DDBJ whole genome shotgun (WGS) entry which is preliminary data.</text>
</comment>
<name>A0A8S0ZE70_ARCPL</name>